<name>A0A8T7M8U8_9CHLR</name>
<evidence type="ECO:0000313" key="3">
    <source>
        <dbReference type="Proteomes" id="UP000521676"/>
    </source>
</evidence>
<dbReference type="EMBL" id="JACATZ010000003">
    <property type="protein sequence ID" value="NWJ48446.1"/>
    <property type="molecule type" value="Genomic_DNA"/>
</dbReference>
<evidence type="ECO:0000313" key="1">
    <source>
        <dbReference type="EMBL" id="NWJ48446.1"/>
    </source>
</evidence>
<organism evidence="1 3">
    <name type="scientific">Candidatus Chlorohelix allophototropha</name>
    <dbReference type="NCBI Taxonomy" id="3003348"/>
    <lineage>
        <taxon>Bacteria</taxon>
        <taxon>Bacillati</taxon>
        <taxon>Chloroflexota</taxon>
        <taxon>Chloroflexia</taxon>
        <taxon>Candidatus Chloroheliales</taxon>
        <taxon>Candidatus Chloroheliaceae</taxon>
        <taxon>Candidatus Chlorohelix</taxon>
    </lineage>
</organism>
<dbReference type="Proteomes" id="UP000521676">
    <property type="component" value="Unassembled WGS sequence"/>
</dbReference>
<dbReference type="EMBL" id="CP128400">
    <property type="protein sequence ID" value="WJW68380.1"/>
    <property type="molecule type" value="Genomic_DNA"/>
</dbReference>
<reference evidence="1 3" key="1">
    <citation type="submission" date="2020-06" db="EMBL/GenBank/DDBJ databases">
        <title>Anoxygenic phototrophic Chloroflexota member uses a Type I reaction center.</title>
        <authorList>
            <person name="Tsuji J.M."/>
            <person name="Shaw N.A."/>
            <person name="Nagashima S."/>
            <person name="Venkiteswaran J."/>
            <person name="Schiff S.L."/>
            <person name="Hanada S."/>
            <person name="Tank M."/>
            <person name="Neufeld J.D."/>
        </authorList>
    </citation>
    <scope>NUCLEOTIDE SEQUENCE [LARGE SCALE GENOMIC DNA]</scope>
    <source>
        <strain evidence="1">L227-S17</strain>
    </source>
</reference>
<accession>A0A8T7M8U8</accession>
<gene>
    <name evidence="1" type="ORF">HXX08_21530</name>
    <name evidence="2" type="ORF">OZ401_003990</name>
</gene>
<dbReference type="AlphaFoldDB" id="A0A8T7M8U8"/>
<evidence type="ECO:0000313" key="4">
    <source>
        <dbReference type="Proteomes" id="UP001431572"/>
    </source>
</evidence>
<dbReference type="RefSeq" id="WP_341470285.1">
    <property type="nucleotide sequence ID" value="NZ_CP128400.1"/>
</dbReference>
<evidence type="ECO:0000313" key="2">
    <source>
        <dbReference type="EMBL" id="WJW68380.1"/>
    </source>
</evidence>
<sequence length="153" mass="17682">MQNNTEAECSYQLDAWINLNREQILVETTQAIKQSGNTHFQDLSEEVLFYLTERYLPFSCFQPLNGKEYSTFATFSLKRGACLEEELKILRLFYRTLESIIWHDRDLETSLRQFMCKRIQLTGTLVSAGLTTAHLKCLMHGGYNQGALNDRSA</sequence>
<dbReference type="Proteomes" id="UP001431572">
    <property type="component" value="Chromosome 2"/>
</dbReference>
<protein>
    <submittedName>
        <fullName evidence="1">Uncharacterized protein</fullName>
    </submittedName>
</protein>
<keyword evidence="4" id="KW-1185">Reference proteome</keyword>
<reference evidence="2" key="2">
    <citation type="journal article" date="2024" name="Nature">
        <title>Anoxygenic phototroph of the Chloroflexota uses a type I reaction centre.</title>
        <authorList>
            <person name="Tsuji J.M."/>
            <person name="Shaw N.A."/>
            <person name="Nagashima S."/>
            <person name="Venkiteswaran J.J."/>
            <person name="Schiff S.L."/>
            <person name="Watanabe T."/>
            <person name="Fukui M."/>
            <person name="Hanada S."/>
            <person name="Tank M."/>
            <person name="Neufeld J.D."/>
        </authorList>
    </citation>
    <scope>NUCLEOTIDE SEQUENCE</scope>
    <source>
        <strain evidence="2">L227-S17</strain>
    </source>
</reference>
<proteinExistence type="predicted"/>